<dbReference type="EMBL" id="SMKI01000022">
    <property type="protein sequence ID" value="TDC79077.1"/>
    <property type="molecule type" value="Genomic_DNA"/>
</dbReference>
<evidence type="ECO:0000256" key="1">
    <source>
        <dbReference type="ARBA" id="ARBA00022679"/>
    </source>
</evidence>
<evidence type="ECO:0000313" key="4">
    <source>
        <dbReference type="EMBL" id="TDC79077.1"/>
    </source>
</evidence>
<reference evidence="4 5" key="1">
    <citation type="submission" date="2019-03" db="EMBL/GenBank/DDBJ databases">
        <title>Draft genome sequences of novel Actinobacteria.</title>
        <authorList>
            <person name="Sahin N."/>
            <person name="Ay H."/>
            <person name="Saygin H."/>
        </authorList>
    </citation>
    <scope>NUCLEOTIDE SEQUENCE [LARGE SCALE GENOMIC DNA]</scope>
    <source>
        <strain evidence="4 5">DSM 41900</strain>
    </source>
</reference>
<evidence type="ECO:0000313" key="5">
    <source>
        <dbReference type="Proteomes" id="UP000295345"/>
    </source>
</evidence>
<dbReference type="SUPFAM" id="SSF55729">
    <property type="entry name" value="Acyl-CoA N-acyltransferases (Nat)"/>
    <property type="match status" value="1"/>
</dbReference>
<dbReference type="GO" id="GO:0016747">
    <property type="term" value="F:acyltransferase activity, transferring groups other than amino-acyl groups"/>
    <property type="evidence" value="ECO:0007669"/>
    <property type="project" value="InterPro"/>
</dbReference>
<dbReference type="AlphaFoldDB" id="A0A4R4TMA1"/>
<dbReference type="InterPro" id="IPR000182">
    <property type="entry name" value="GNAT_dom"/>
</dbReference>
<evidence type="ECO:0000259" key="3">
    <source>
        <dbReference type="PROSITE" id="PS51186"/>
    </source>
</evidence>
<organism evidence="4 5">
    <name type="scientific">Streptomyces hainanensis</name>
    <dbReference type="NCBI Taxonomy" id="402648"/>
    <lineage>
        <taxon>Bacteria</taxon>
        <taxon>Bacillati</taxon>
        <taxon>Actinomycetota</taxon>
        <taxon>Actinomycetes</taxon>
        <taxon>Kitasatosporales</taxon>
        <taxon>Streptomycetaceae</taxon>
        <taxon>Streptomyces</taxon>
    </lineage>
</organism>
<keyword evidence="2" id="KW-0012">Acyltransferase</keyword>
<sequence length="171" mass="18499">MESVVVGLTMRDLTPADLAWCGWSGSALHVEAIARELRRAERGEADYLAACPPSDLPVGLCGVDYRAREGAGVLWQLTVLPALRSRGVGTLLIRSAEARVLARGLGRAELSVEEDNPRARRLYERLGYVAYGSEPDGWDELAPDGSVRRYETVCTLMRKELASPGAMSPGG</sequence>
<dbReference type="PANTHER" id="PTHR43877">
    <property type="entry name" value="AMINOALKYLPHOSPHONATE N-ACETYLTRANSFERASE-RELATED-RELATED"/>
    <property type="match status" value="1"/>
</dbReference>
<evidence type="ECO:0000256" key="2">
    <source>
        <dbReference type="ARBA" id="ARBA00023315"/>
    </source>
</evidence>
<protein>
    <submittedName>
        <fullName evidence="4">GNAT family N-acetyltransferase</fullName>
    </submittedName>
</protein>
<comment type="caution">
    <text evidence="4">The sequence shown here is derived from an EMBL/GenBank/DDBJ whole genome shotgun (WGS) entry which is preliminary data.</text>
</comment>
<dbReference type="Gene3D" id="3.40.630.30">
    <property type="match status" value="1"/>
</dbReference>
<dbReference type="RefSeq" id="WP_132816359.1">
    <property type="nucleotide sequence ID" value="NZ_SMKI01000022.1"/>
</dbReference>
<dbReference type="Proteomes" id="UP000295345">
    <property type="component" value="Unassembled WGS sequence"/>
</dbReference>
<dbReference type="InterPro" id="IPR016181">
    <property type="entry name" value="Acyl_CoA_acyltransferase"/>
</dbReference>
<dbReference type="CDD" id="cd04301">
    <property type="entry name" value="NAT_SF"/>
    <property type="match status" value="1"/>
</dbReference>
<gene>
    <name evidence="4" type="ORF">E1283_03475</name>
</gene>
<dbReference type="PROSITE" id="PS51186">
    <property type="entry name" value="GNAT"/>
    <property type="match status" value="1"/>
</dbReference>
<name>A0A4R4TMA1_9ACTN</name>
<dbReference type="OrthoDB" id="5173601at2"/>
<dbReference type="Pfam" id="PF00583">
    <property type="entry name" value="Acetyltransf_1"/>
    <property type="match status" value="1"/>
</dbReference>
<accession>A0A4R4TMA1</accession>
<keyword evidence="5" id="KW-1185">Reference proteome</keyword>
<proteinExistence type="predicted"/>
<keyword evidence="1 4" id="KW-0808">Transferase</keyword>
<feature type="domain" description="N-acetyltransferase" evidence="3">
    <location>
        <begin position="8"/>
        <end position="162"/>
    </location>
</feature>
<dbReference type="InterPro" id="IPR050832">
    <property type="entry name" value="Bact_Acetyltransf"/>
</dbReference>